<dbReference type="AlphaFoldDB" id="A0A251TS39"/>
<accession>A0A251TS39</accession>
<dbReference type="Proteomes" id="UP000215914">
    <property type="component" value="Chromosome 9"/>
</dbReference>
<reference evidence="2" key="1">
    <citation type="journal article" date="2017" name="Nature">
        <title>The sunflower genome provides insights into oil metabolism, flowering and Asterid evolution.</title>
        <authorList>
            <person name="Badouin H."/>
            <person name="Gouzy J."/>
            <person name="Grassa C.J."/>
            <person name="Murat F."/>
            <person name="Staton S.E."/>
            <person name="Cottret L."/>
            <person name="Lelandais-Briere C."/>
            <person name="Owens G.L."/>
            <person name="Carrere S."/>
            <person name="Mayjonade B."/>
            <person name="Legrand L."/>
            <person name="Gill N."/>
            <person name="Kane N.C."/>
            <person name="Bowers J.E."/>
            <person name="Hubner S."/>
            <person name="Bellec A."/>
            <person name="Berard A."/>
            <person name="Berges H."/>
            <person name="Blanchet N."/>
            <person name="Boniface M.C."/>
            <person name="Brunel D."/>
            <person name="Catrice O."/>
            <person name="Chaidir N."/>
            <person name="Claudel C."/>
            <person name="Donnadieu C."/>
            <person name="Faraut T."/>
            <person name="Fievet G."/>
            <person name="Helmstetter N."/>
            <person name="King M."/>
            <person name="Knapp S.J."/>
            <person name="Lai Z."/>
            <person name="Le Paslier M.C."/>
            <person name="Lippi Y."/>
            <person name="Lorenzon L."/>
            <person name="Mandel J.R."/>
            <person name="Marage G."/>
            <person name="Marchand G."/>
            <person name="Marquand E."/>
            <person name="Bret-Mestries E."/>
            <person name="Morien E."/>
            <person name="Nambeesan S."/>
            <person name="Nguyen T."/>
            <person name="Pegot-Espagnet P."/>
            <person name="Pouilly N."/>
            <person name="Raftis F."/>
            <person name="Sallet E."/>
            <person name="Schiex T."/>
            <person name="Thomas J."/>
            <person name="Vandecasteele C."/>
            <person name="Vares D."/>
            <person name="Vear F."/>
            <person name="Vautrin S."/>
            <person name="Crespi M."/>
            <person name="Mangin B."/>
            <person name="Burke J.M."/>
            <person name="Salse J."/>
            <person name="Munos S."/>
            <person name="Vincourt P."/>
            <person name="Rieseberg L.H."/>
            <person name="Langlade N.B."/>
        </authorList>
    </citation>
    <scope>NUCLEOTIDE SEQUENCE [LARGE SCALE GENOMIC DNA]</scope>
    <source>
        <strain evidence="2">cv. SF193</strain>
    </source>
</reference>
<name>A0A251TS39_HELAN</name>
<keyword evidence="2" id="KW-1185">Reference proteome</keyword>
<evidence type="ECO:0000313" key="1">
    <source>
        <dbReference type="EMBL" id="OTG13402.1"/>
    </source>
</evidence>
<protein>
    <submittedName>
        <fullName evidence="1">Uncharacterized protein</fullName>
    </submittedName>
</protein>
<gene>
    <name evidence="1" type="ORF">HannXRQ_Chr09g0237741</name>
</gene>
<sequence length="63" mass="7290">MQFLCVRTTKQHSRKMAKLEAVADAPMGRRRRLVHFQFSPTPNFPVYGGFWLREKLIAVADAL</sequence>
<dbReference type="InParanoid" id="A0A251TS39"/>
<evidence type="ECO:0000313" key="2">
    <source>
        <dbReference type="Proteomes" id="UP000215914"/>
    </source>
</evidence>
<dbReference type="EMBL" id="CM007898">
    <property type="protein sequence ID" value="OTG13402.1"/>
    <property type="molecule type" value="Genomic_DNA"/>
</dbReference>
<organism evidence="1 2">
    <name type="scientific">Helianthus annuus</name>
    <name type="common">Common sunflower</name>
    <dbReference type="NCBI Taxonomy" id="4232"/>
    <lineage>
        <taxon>Eukaryota</taxon>
        <taxon>Viridiplantae</taxon>
        <taxon>Streptophyta</taxon>
        <taxon>Embryophyta</taxon>
        <taxon>Tracheophyta</taxon>
        <taxon>Spermatophyta</taxon>
        <taxon>Magnoliopsida</taxon>
        <taxon>eudicotyledons</taxon>
        <taxon>Gunneridae</taxon>
        <taxon>Pentapetalae</taxon>
        <taxon>asterids</taxon>
        <taxon>campanulids</taxon>
        <taxon>Asterales</taxon>
        <taxon>Asteraceae</taxon>
        <taxon>Asteroideae</taxon>
        <taxon>Heliantheae alliance</taxon>
        <taxon>Heliantheae</taxon>
        <taxon>Helianthus</taxon>
    </lineage>
</organism>
<proteinExistence type="predicted"/>